<dbReference type="AlphaFoldDB" id="A0A3E0H8F5"/>
<dbReference type="PROSITE" id="PS01311">
    <property type="entry name" value="LGT"/>
    <property type="match status" value="1"/>
</dbReference>
<evidence type="ECO:0000313" key="8">
    <source>
        <dbReference type="EMBL" id="REH40019.1"/>
    </source>
</evidence>
<evidence type="ECO:0000256" key="7">
    <source>
        <dbReference type="HAMAP-Rule" id="MF_01147"/>
    </source>
</evidence>
<dbReference type="UniPathway" id="UPA00664"/>
<feature type="transmembrane region" description="Helical" evidence="7">
    <location>
        <begin position="175"/>
        <end position="194"/>
    </location>
</feature>
<keyword evidence="5 7" id="KW-1133">Transmembrane helix</keyword>
<dbReference type="InterPro" id="IPR001640">
    <property type="entry name" value="Lgt"/>
</dbReference>
<reference evidence="8 9" key="1">
    <citation type="submission" date="2018-08" db="EMBL/GenBank/DDBJ databases">
        <title>Genomic Encyclopedia of Type Strains, Phase IV (KMG-IV): sequencing the most valuable type-strain genomes for metagenomic binning, comparative biology and taxonomic classification.</title>
        <authorList>
            <person name="Goeker M."/>
        </authorList>
    </citation>
    <scope>NUCLEOTIDE SEQUENCE [LARGE SCALE GENOMIC DNA]</scope>
    <source>
        <strain evidence="8 9">DSM 26022</strain>
    </source>
</reference>
<feature type="transmembrane region" description="Helical" evidence="7">
    <location>
        <begin position="94"/>
        <end position="112"/>
    </location>
</feature>
<keyword evidence="9" id="KW-1185">Reference proteome</keyword>
<evidence type="ECO:0000313" key="9">
    <source>
        <dbReference type="Proteomes" id="UP000256774"/>
    </source>
</evidence>
<feature type="transmembrane region" description="Helical" evidence="7">
    <location>
        <begin position="240"/>
        <end position="257"/>
    </location>
</feature>
<keyword evidence="2 7" id="KW-1003">Cell membrane</keyword>
<keyword evidence="3 7" id="KW-0808">Transferase</keyword>
<name>A0A3E0H8F5_9GAMM</name>
<dbReference type="Proteomes" id="UP000256774">
    <property type="component" value="Unassembled WGS sequence"/>
</dbReference>
<protein>
    <recommendedName>
        <fullName evidence="7">Phosphatidylglycerol--prolipoprotein diacylglyceryl transferase</fullName>
        <ecNumber evidence="7">2.5.1.145</ecNumber>
    </recommendedName>
</protein>
<dbReference type="NCBIfam" id="TIGR00544">
    <property type="entry name" value="lgt"/>
    <property type="match status" value="1"/>
</dbReference>
<keyword evidence="8" id="KW-0449">Lipoprotein</keyword>
<organism evidence="8 9">
    <name type="scientific">Paraperlucidibaca baekdonensis</name>
    <dbReference type="NCBI Taxonomy" id="748120"/>
    <lineage>
        <taxon>Bacteria</taxon>
        <taxon>Pseudomonadati</taxon>
        <taxon>Pseudomonadota</taxon>
        <taxon>Gammaproteobacteria</taxon>
        <taxon>Moraxellales</taxon>
        <taxon>Moraxellaceae</taxon>
        <taxon>Paraperlucidibaca</taxon>
    </lineage>
</organism>
<feature type="transmembrane region" description="Helical" evidence="7">
    <location>
        <begin position="20"/>
        <end position="39"/>
    </location>
</feature>
<comment type="caution">
    <text evidence="8">The sequence shown here is derived from an EMBL/GenBank/DDBJ whole genome shotgun (WGS) entry which is preliminary data.</text>
</comment>
<comment type="similarity">
    <text evidence="1 7">Belongs to the Lgt family.</text>
</comment>
<dbReference type="PANTHER" id="PTHR30589">
    <property type="entry name" value="PROLIPOPROTEIN DIACYLGLYCERYL TRANSFERASE"/>
    <property type="match status" value="1"/>
</dbReference>
<gene>
    <name evidence="7" type="primary">lgt</name>
    <name evidence="8" type="ORF">DFR26_0216</name>
</gene>
<keyword evidence="4 7" id="KW-0812">Transmembrane</keyword>
<dbReference type="EC" id="2.5.1.145" evidence="7"/>
<feature type="transmembrane region" description="Helical" evidence="7">
    <location>
        <begin position="51"/>
        <end position="74"/>
    </location>
</feature>
<evidence type="ECO:0000256" key="4">
    <source>
        <dbReference type="ARBA" id="ARBA00022692"/>
    </source>
</evidence>
<dbReference type="PANTHER" id="PTHR30589:SF0">
    <property type="entry name" value="PHOSPHATIDYLGLYCEROL--PROLIPOPROTEIN DIACYLGLYCERYL TRANSFERASE"/>
    <property type="match status" value="1"/>
</dbReference>
<evidence type="ECO:0000256" key="2">
    <source>
        <dbReference type="ARBA" id="ARBA00022475"/>
    </source>
</evidence>
<dbReference type="RefSeq" id="WP_116207098.1">
    <property type="nucleotide sequence ID" value="NZ_QUNR01000001.1"/>
</dbReference>
<evidence type="ECO:0000256" key="5">
    <source>
        <dbReference type="ARBA" id="ARBA00022989"/>
    </source>
</evidence>
<feature type="transmembrane region" description="Helical" evidence="7">
    <location>
        <begin position="201"/>
        <end position="220"/>
    </location>
</feature>
<dbReference type="OrthoDB" id="871140at2"/>
<dbReference type="HAMAP" id="MF_01147">
    <property type="entry name" value="Lgt"/>
    <property type="match status" value="1"/>
</dbReference>
<feature type="binding site" evidence="7">
    <location>
        <position position="137"/>
    </location>
    <ligand>
        <name>a 1,2-diacyl-sn-glycero-3-phospho-(1'-sn-glycerol)</name>
        <dbReference type="ChEBI" id="CHEBI:64716"/>
    </ligand>
</feature>
<comment type="subcellular location">
    <subcellularLocation>
        <location evidence="7">Cell membrane</location>
        <topology evidence="7">Multi-pass membrane protein</topology>
    </subcellularLocation>
</comment>
<dbReference type="GO" id="GO:0042158">
    <property type="term" value="P:lipoprotein biosynthetic process"/>
    <property type="evidence" value="ECO:0007669"/>
    <property type="project" value="UniProtKB-UniRule"/>
</dbReference>
<dbReference type="Pfam" id="PF01790">
    <property type="entry name" value="LGT"/>
    <property type="match status" value="1"/>
</dbReference>
<comment type="pathway">
    <text evidence="7">Protein modification; lipoprotein biosynthesis (diacylglyceryl transfer).</text>
</comment>
<dbReference type="GO" id="GO:0005886">
    <property type="term" value="C:plasma membrane"/>
    <property type="evidence" value="ECO:0007669"/>
    <property type="project" value="UniProtKB-SubCell"/>
</dbReference>
<dbReference type="GO" id="GO:0008961">
    <property type="term" value="F:phosphatidylglycerol-prolipoprotein diacylglyceryl transferase activity"/>
    <property type="evidence" value="ECO:0007669"/>
    <property type="project" value="UniProtKB-UniRule"/>
</dbReference>
<proteinExistence type="inferred from homology"/>
<evidence type="ECO:0000256" key="6">
    <source>
        <dbReference type="ARBA" id="ARBA00023136"/>
    </source>
</evidence>
<dbReference type="EMBL" id="QUNR01000001">
    <property type="protein sequence ID" value="REH40019.1"/>
    <property type="molecule type" value="Genomic_DNA"/>
</dbReference>
<comment type="function">
    <text evidence="7">Catalyzes the transfer of the diacylglyceryl group from phosphatidylglycerol to the sulfhydryl group of the N-terminal cysteine of a prolipoprotein, the first step in the formation of mature lipoproteins.</text>
</comment>
<accession>A0A3E0H8F5</accession>
<comment type="catalytic activity">
    <reaction evidence="7">
        <text>L-cysteinyl-[prolipoprotein] + a 1,2-diacyl-sn-glycero-3-phospho-(1'-sn-glycerol) = an S-1,2-diacyl-sn-glyceryl-L-cysteinyl-[prolipoprotein] + sn-glycerol 1-phosphate + H(+)</text>
        <dbReference type="Rhea" id="RHEA:56712"/>
        <dbReference type="Rhea" id="RHEA-COMP:14679"/>
        <dbReference type="Rhea" id="RHEA-COMP:14680"/>
        <dbReference type="ChEBI" id="CHEBI:15378"/>
        <dbReference type="ChEBI" id="CHEBI:29950"/>
        <dbReference type="ChEBI" id="CHEBI:57685"/>
        <dbReference type="ChEBI" id="CHEBI:64716"/>
        <dbReference type="ChEBI" id="CHEBI:140658"/>
        <dbReference type="EC" id="2.5.1.145"/>
    </reaction>
</comment>
<evidence type="ECO:0000256" key="3">
    <source>
        <dbReference type="ARBA" id="ARBA00022679"/>
    </source>
</evidence>
<feature type="transmembrane region" description="Helical" evidence="7">
    <location>
        <begin position="124"/>
        <end position="143"/>
    </location>
</feature>
<evidence type="ECO:0000256" key="1">
    <source>
        <dbReference type="ARBA" id="ARBA00007150"/>
    </source>
</evidence>
<keyword evidence="6 7" id="KW-0472">Membrane</keyword>
<sequence length="278" mass="31533">MLTYPHIDPIALSLGPLKVHWYGLMYLFGFGSAYLLALWRAKRIGWSNDQVADLIFYAAMGVIIGGRLGYVFFYGFDRFINDPLWAFRLWEGGMSFHGGFLGVLVAGFLFARRYNTPWLEITDLFAVIVPPGLMFGRLGNFIGGELWGRPVTNPELPWGMVFPHVDALARHPSQLYEALFEGLLLFLVIFIFTLKPRPRMAASSLFLIGYGLARFIIEFYREPDVDQGFVLFDWMTKGQMLTAPMIVLGVVLLAISYRKSNVARVAEQTRAAQAKRSR</sequence>